<comment type="function">
    <text evidence="10">Component of the signal recognition particle (SRP) complex, a ribonucleoprotein complex that mediates the cotranslational targeting of secretory and membrane proteins to the endoplasmic reticulum (ER). The SRP complex interacts with the signal sequence in nascent secretory and membrane proteins and directs them to the membrane of the ER.</text>
</comment>
<comment type="similarity">
    <text evidence="3 10">Belongs to the SRP68 family.</text>
</comment>
<dbReference type="CDD" id="cd15481">
    <property type="entry name" value="SRP68-RBD"/>
    <property type="match status" value="1"/>
</dbReference>
<gene>
    <name evidence="12" type="ORF">D9756_004322</name>
</gene>
<evidence type="ECO:0000256" key="6">
    <source>
        <dbReference type="ARBA" id="ARBA00023135"/>
    </source>
</evidence>
<keyword evidence="6 10" id="KW-0733">Signal recognition particle</keyword>
<dbReference type="Pfam" id="PF16969">
    <property type="entry name" value="SRP68"/>
    <property type="match status" value="1"/>
</dbReference>
<dbReference type="PANTHER" id="PTHR12860">
    <property type="entry name" value="SIGNAL RECOGNITION PARTICLE 68 KDA PROTEIN"/>
    <property type="match status" value="1"/>
</dbReference>
<evidence type="ECO:0000256" key="9">
    <source>
        <dbReference type="ARBA" id="ARBA00029498"/>
    </source>
</evidence>
<evidence type="ECO:0000256" key="2">
    <source>
        <dbReference type="ARBA" id="ARBA00004604"/>
    </source>
</evidence>
<organism evidence="12 13">
    <name type="scientific">Leucocoprinus leucothites</name>
    <dbReference type="NCBI Taxonomy" id="201217"/>
    <lineage>
        <taxon>Eukaryota</taxon>
        <taxon>Fungi</taxon>
        <taxon>Dikarya</taxon>
        <taxon>Basidiomycota</taxon>
        <taxon>Agaricomycotina</taxon>
        <taxon>Agaricomycetes</taxon>
        <taxon>Agaricomycetidae</taxon>
        <taxon>Agaricales</taxon>
        <taxon>Agaricineae</taxon>
        <taxon>Agaricaceae</taxon>
        <taxon>Leucocoprinus</taxon>
    </lineage>
</organism>
<evidence type="ECO:0000256" key="3">
    <source>
        <dbReference type="ARBA" id="ARBA00009352"/>
    </source>
</evidence>
<accession>A0A8H5D9V6</accession>
<dbReference type="Proteomes" id="UP000559027">
    <property type="component" value="Unassembled WGS sequence"/>
</dbReference>
<name>A0A8H5D9V6_9AGAR</name>
<keyword evidence="5 10" id="KW-0694">RNA-binding</keyword>
<dbReference type="InterPro" id="IPR038253">
    <property type="entry name" value="SRP68_N_sf"/>
</dbReference>
<evidence type="ECO:0000256" key="10">
    <source>
        <dbReference type="PIRNR" id="PIRNR038995"/>
    </source>
</evidence>
<dbReference type="PIRSF" id="PIRSF038995">
    <property type="entry name" value="SRP68"/>
    <property type="match status" value="1"/>
</dbReference>
<comment type="caution">
    <text evidence="12">The sequence shown here is derived from an EMBL/GenBank/DDBJ whole genome shotgun (WGS) entry which is preliminary data.</text>
</comment>
<sequence>MSTIQFHALHLANQQRNAYGLRYNDHARYRKHCTNRTHRLRSTLKMTHGKGREFKKMPPITPEIIKEGHLELFLFEAERAWSYSQDLINQSLLPANQENAKTLRHSATGRFRRAVHWSTQLLSHCQSLYASSRLSAAALLQVTIYTVIINGRFLRYREEFEDAVVQLSVARSLLDDVAAAAQTSRDQALAVLFSDEIGPEIRYCAHELGRAKSYDVDGIVAELAPKFRNSIVEDCDAIVEKLRSEGRDSAKGSQQQKLRELLWEEKPVPVRNPELVDVLLKVQDAEDKLASQTTGDSTADGTKLTREKQSKKGVAAYDAILSALSDAEDVTRKLVEAQQVSGGTSSGGTGGTRDIHFVHAYIVYQLLSRRIQRDLLLTSVLLASQNSSKDSKFTSVNPEQVDNRLYPAVVKLLETVVQSLDQMRTLSIVDDSPDLASALEARLTFTKARRCLFLAHCYTPLKKYAEALTLLQHASIHLRETSTTLSLLSSSLTSSYNLNFFPLTLDAIKSLEDSLSHISLQYKRTWFSHNGGSTTRHPKDYDKPTFFNIALNYVPLNMDQLMKRAGKEVSPVVASNKQDMTAAKAPIQAVKPAIQAEGTQESKKTSVATVSRAKIEETSPTTPSPRTSLAVVLAVFWEGGGVGTEPHSPLVVPRN</sequence>
<dbReference type="AlphaFoldDB" id="A0A8H5D9V6"/>
<dbReference type="InterPro" id="IPR034652">
    <property type="entry name" value="SRP68-RBD"/>
</dbReference>
<keyword evidence="13" id="KW-1185">Reference proteome</keyword>
<feature type="region of interest" description="Disordered" evidence="11">
    <location>
        <begin position="593"/>
        <end position="625"/>
    </location>
</feature>
<reference evidence="12 13" key="1">
    <citation type="journal article" date="2020" name="ISME J.">
        <title>Uncovering the hidden diversity of litter-decomposition mechanisms in mushroom-forming fungi.</title>
        <authorList>
            <person name="Floudas D."/>
            <person name="Bentzer J."/>
            <person name="Ahren D."/>
            <person name="Johansson T."/>
            <person name="Persson P."/>
            <person name="Tunlid A."/>
        </authorList>
    </citation>
    <scope>NUCLEOTIDE SEQUENCE [LARGE SCALE GENOMIC DNA]</scope>
    <source>
        <strain evidence="12 13">CBS 146.42</strain>
    </source>
</reference>
<comment type="subcellular location">
    <subcellularLocation>
        <location evidence="1 10">Cytoplasm</location>
    </subcellularLocation>
    <subcellularLocation>
        <location evidence="2">Nucleus</location>
        <location evidence="2">Nucleolus</location>
    </subcellularLocation>
</comment>
<evidence type="ECO:0000313" key="12">
    <source>
        <dbReference type="EMBL" id="KAF5356225.1"/>
    </source>
</evidence>
<evidence type="ECO:0000256" key="4">
    <source>
        <dbReference type="ARBA" id="ARBA00022490"/>
    </source>
</evidence>
<proteinExistence type="inferred from homology"/>
<dbReference type="InterPro" id="IPR026258">
    <property type="entry name" value="SRP68"/>
</dbReference>
<dbReference type="PANTHER" id="PTHR12860:SF0">
    <property type="entry name" value="SIGNAL RECOGNITION PARTICLE SUBUNIT SRP68"/>
    <property type="match status" value="1"/>
</dbReference>
<keyword evidence="4 10" id="KW-0963">Cytoplasm</keyword>
<evidence type="ECO:0000256" key="5">
    <source>
        <dbReference type="ARBA" id="ARBA00022884"/>
    </source>
</evidence>
<evidence type="ECO:0000313" key="13">
    <source>
        <dbReference type="Proteomes" id="UP000559027"/>
    </source>
</evidence>
<dbReference type="GO" id="GO:0005786">
    <property type="term" value="C:signal recognition particle, endoplasmic reticulum targeting"/>
    <property type="evidence" value="ECO:0007669"/>
    <property type="project" value="UniProtKB-KW"/>
</dbReference>
<dbReference type="OrthoDB" id="10255118at2759"/>
<protein>
    <recommendedName>
        <fullName evidence="9 10">Signal recognition particle subunit SRP68</fullName>
        <shortName evidence="10">SRP68</shortName>
    </recommendedName>
</protein>
<dbReference type="EMBL" id="JAACJO010000007">
    <property type="protein sequence ID" value="KAF5356225.1"/>
    <property type="molecule type" value="Genomic_DNA"/>
</dbReference>
<dbReference type="GO" id="GO:0008312">
    <property type="term" value="F:7S RNA binding"/>
    <property type="evidence" value="ECO:0007669"/>
    <property type="project" value="InterPro"/>
</dbReference>
<dbReference type="GO" id="GO:0005047">
    <property type="term" value="F:signal recognition particle binding"/>
    <property type="evidence" value="ECO:0007669"/>
    <property type="project" value="InterPro"/>
</dbReference>
<evidence type="ECO:0000256" key="8">
    <source>
        <dbReference type="ARBA" id="ARBA00023274"/>
    </source>
</evidence>
<evidence type="ECO:0000256" key="1">
    <source>
        <dbReference type="ARBA" id="ARBA00004496"/>
    </source>
</evidence>
<dbReference type="GO" id="GO:0005730">
    <property type="term" value="C:nucleolus"/>
    <property type="evidence" value="ECO:0007669"/>
    <property type="project" value="UniProtKB-SubCell"/>
</dbReference>
<dbReference type="Gene3D" id="1.10.3450.40">
    <property type="entry name" value="Signal recognition particle, SRP68 subunit, RNA-binding domain"/>
    <property type="match status" value="1"/>
</dbReference>
<dbReference type="GO" id="GO:0006614">
    <property type="term" value="P:SRP-dependent cotranslational protein targeting to membrane"/>
    <property type="evidence" value="ECO:0007669"/>
    <property type="project" value="InterPro"/>
</dbReference>
<keyword evidence="7" id="KW-0539">Nucleus</keyword>
<dbReference type="GO" id="GO:0030942">
    <property type="term" value="F:endoplasmic reticulum signal peptide binding"/>
    <property type="evidence" value="ECO:0007669"/>
    <property type="project" value="InterPro"/>
</dbReference>
<keyword evidence="8 10" id="KW-0687">Ribonucleoprotein</keyword>
<evidence type="ECO:0000256" key="7">
    <source>
        <dbReference type="ARBA" id="ARBA00023242"/>
    </source>
</evidence>
<evidence type="ECO:0000256" key="11">
    <source>
        <dbReference type="SAM" id="MobiDB-lite"/>
    </source>
</evidence>